<dbReference type="InParanoid" id="A0A167K328"/>
<evidence type="ECO:0000313" key="2">
    <source>
        <dbReference type="Proteomes" id="UP000077315"/>
    </source>
</evidence>
<protein>
    <recommendedName>
        <fullName evidence="3">FAR1 domain-containing protein</fullName>
    </recommendedName>
</protein>
<dbReference type="GeneID" id="28998192"/>
<evidence type="ECO:0008006" key="3">
    <source>
        <dbReference type="Google" id="ProtNLM"/>
    </source>
</evidence>
<evidence type="ECO:0000313" key="1">
    <source>
        <dbReference type="EMBL" id="OAD67177.1"/>
    </source>
</evidence>
<gene>
    <name evidence="1" type="ORF">PHYBLDRAFT_174563</name>
</gene>
<reference evidence="2" key="1">
    <citation type="submission" date="2015-06" db="EMBL/GenBank/DDBJ databases">
        <title>Expansion of signal transduction pathways in fungi by whole-genome duplication.</title>
        <authorList>
            <consortium name="DOE Joint Genome Institute"/>
            <person name="Corrochano L.M."/>
            <person name="Kuo A."/>
            <person name="Marcet-Houben M."/>
            <person name="Polaino S."/>
            <person name="Salamov A."/>
            <person name="Villalobos J.M."/>
            <person name="Alvarez M.I."/>
            <person name="Avalos J."/>
            <person name="Benito E.P."/>
            <person name="Benoit I."/>
            <person name="Burger G."/>
            <person name="Camino L.P."/>
            <person name="Canovas D."/>
            <person name="Cerda-Olmedo E."/>
            <person name="Cheng J.-F."/>
            <person name="Dominguez A."/>
            <person name="Elias M."/>
            <person name="Eslava A.P."/>
            <person name="Glaser F."/>
            <person name="Grimwood J."/>
            <person name="Gutierrez G."/>
            <person name="Heitman J."/>
            <person name="Henrissat B."/>
            <person name="Iturriaga E.A."/>
            <person name="Lang B.F."/>
            <person name="Lavin J.L."/>
            <person name="Lee S."/>
            <person name="Li W."/>
            <person name="Lindquist E."/>
            <person name="Lopez-Garcia S."/>
            <person name="Luque E.M."/>
            <person name="Marcos A.T."/>
            <person name="Martin J."/>
            <person name="McCluskey K."/>
            <person name="Medina H.R."/>
            <person name="Miralles-Duran A."/>
            <person name="Miyazaki A."/>
            <person name="Munoz-Torres E."/>
            <person name="Oguiza J.A."/>
            <person name="Ohm R."/>
            <person name="Olmedo M."/>
            <person name="Orejas M."/>
            <person name="Ortiz-Castellanos L."/>
            <person name="Pisabarro A.G."/>
            <person name="Rodriguez-Romero J."/>
            <person name="Ruiz-Herrera J."/>
            <person name="Ruiz-Vazquez R."/>
            <person name="Sanz C."/>
            <person name="Schackwitz W."/>
            <person name="Schmutz J."/>
            <person name="Shahriari M."/>
            <person name="Shelest E."/>
            <person name="Silva-Franco F."/>
            <person name="Soanes D."/>
            <person name="Syed K."/>
            <person name="Tagua V.G."/>
            <person name="Talbot N.J."/>
            <person name="Thon M."/>
            <person name="De vries R.P."/>
            <person name="Wiebenga A."/>
            <person name="Yadav J.S."/>
            <person name="Braun E.L."/>
            <person name="Baker S."/>
            <person name="Garre V."/>
            <person name="Horwitz B."/>
            <person name="Torres-Martinez S."/>
            <person name="Idnurm A."/>
            <person name="Herrera-Estrella A."/>
            <person name="Gabaldon T."/>
            <person name="Grigoriev I.V."/>
        </authorList>
    </citation>
    <scope>NUCLEOTIDE SEQUENCE [LARGE SCALE GENOMIC DNA]</scope>
    <source>
        <strain evidence="2">NRRL 1555(-)</strain>
    </source>
</reference>
<name>A0A167K328_PHYB8</name>
<proteinExistence type="predicted"/>
<dbReference type="VEuPathDB" id="FungiDB:PHYBLDRAFT_174563"/>
<dbReference type="AlphaFoldDB" id="A0A167K328"/>
<keyword evidence="2" id="KW-1185">Reference proteome</keyword>
<dbReference type="EMBL" id="KV441025">
    <property type="protein sequence ID" value="OAD67177.1"/>
    <property type="molecule type" value="Genomic_DNA"/>
</dbReference>
<accession>A0A167K328</accession>
<sequence>MSNTIFNLSNVQNALVDSPLEGRKILPLDTIVAIKASEWQQCLERIQSLCSTKWIKKRKLCGKDYIFGETRKCHRAGRYTPKRQIRLAQKDSKLCKCEAILQIKQHINNPEVVMLCMTKDHTNHIPGDNSDIRTLPLTSEVIRIIKGQLKEGKSCRNVRISVLEQIEEWGVDIRKPSYEDIYNIMRKMKDVLYRFHSDENNTTTEIRNQIWRRVYIFLFLRYSNFYEMHLGKLKGSSLVLLSSRIMSDMNSMTQPLA</sequence>
<dbReference type="OrthoDB" id="2287989at2759"/>
<organism evidence="1 2">
    <name type="scientific">Phycomyces blakesleeanus (strain ATCC 8743b / DSM 1359 / FGSC 10004 / NBRC 33097 / NRRL 1555)</name>
    <dbReference type="NCBI Taxonomy" id="763407"/>
    <lineage>
        <taxon>Eukaryota</taxon>
        <taxon>Fungi</taxon>
        <taxon>Fungi incertae sedis</taxon>
        <taxon>Mucoromycota</taxon>
        <taxon>Mucoromycotina</taxon>
        <taxon>Mucoromycetes</taxon>
        <taxon>Mucorales</taxon>
        <taxon>Phycomycetaceae</taxon>
        <taxon>Phycomyces</taxon>
    </lineage>
</organism>
<dbReference type="RefSeq" id="XP_018285217.1">
    <property type="nucleotide sequence ID" value="XM_018437286.1"/>
</dbReference>
<dbReference type="Proteomes" id="UP000077315">
    <property type="component" value="Unassembled WGS sequence"/>
</dbReference>